<accession>A0A0P5ZV55</accession>
<dbReference type="PROSITE" id="PS51194">
    <property type="entry name" value="HELICASE_CTER"/>
    <property type="match status" value="1"/>
</dbReference>
<dbReference type="PANTHER" id="PTHR18934">
    <property type="entry name" value="ATP-DEPENDENT RNA HELICASE"/>
    <property type="match status" value="1"/>
</dbReference>
<keyword evidence="5" id="KW-0067">ATP-binding</keyword>
<dbReference type="AlphaFoldDB" id="A0A0P5ZV55"/>
<dbReference type="SMART" id="SM00487">
    <property type="entry name" value="DEXDc"/>
    <property type="match status" value="1"/>
</dbReference>
<dbReference type="InterPro" id="IPR027417">
    <property type="entry name" value="P-loop_NTPase"/>
</dbReference>
<dbReference type="Gene3D" id="1.20.120.1080">
    <property type="match status" value="1"/>
</dbReference>
<dbReference type="EC" id="3.6.4.13" evidence="1"/>
<dbReference type="PANTHER" id="PTHR18934:SF257">
    <property type="entry name" value="ATP-DEPENDENT RNA HELICASE DHX30"/>
    <property type="match status" value="1"/>
</dbReference>
<dbReference type="GO" id="GO:0005634">
    <property type="term" value="C:nucleus"/>
    <property type="evidence" value="ECO:0007669"/>
    <property type="project" value="TreeGrafter"/>
</dbReference>
<evidence type="ECO:0000256" key="3">
    <source>
        <dbReference type="ARBA" id="ARBA00022801"/>
    </source>
</evidence>
<dbReference type="SMART" id="SM00490">
    <property type="entry name" value="HELICc"/>
    <property type="match status" value="1"/>
</dbReference>
<keyword evidence="9" id="KW-0472">Membrane</keyword>
<dbReference type="Gene3D" id="3.40.50.300">
    <property type="entry name" value="P-loop containing nucleotide triphosphate hydrolases"/>
    <property type="match status" value="2"/>
</dbReference>
<dbReference type="Pfam" id="PF00271">
    <property type="entry name" value="Helicase_C"/>
    <property type="match status" value="1"/>
</dbReference>
<dbReference type="InterPro" id="IPR048333">
    <property type="entry name" value="HA2_WH"/>
</dbReference>
<reference evidence="10" key="2">
    <citation type="submission" date="2015-10" db="EMBL/GenBank/DDBJ databases">
        <authorList>
            <person name="Gilbert D.G."/>
        </authorList>
    </citation>
    <scope>NUCLEOTIDE SEQUENCE</scope>
</reference>
<evidence type="ECO:0000256" key="1">
    <source>
        <dbReference type="ARBA" id="ARBA00012552"/>
    </source>
</evidence>
<dbReference type="GO" id="GO:0003724">
    <property type="term" value="F:RNA helicase activity"/>
    <property type="evidence" value="ECO:0007669"/>
    <property type="project" value="UniProtKB-EC"/>
</dbReference>
<proteinExistence type="inferred from homology"/>
<keyword evidence="2" id="KW-0547">Nucleotide-binding</keyword>
<dbReference type="Pfam" id="PF04408">
    <property type="entry name" value="WHD_HA2"/>
    <property type="match status" value="1"/>
</dbReference>
<dbReference type="OrthoDB" id="5600252at2759"/>
<dbReference type="SUPFAM" id="SSF52540">
    <property type="entry name" value="P-loop containing nucleoside triphosphate hydrolases"/>
    <property type="match status" value="1"/>
</dbReference>
<evidence type="ECO:0000256" key="6">
    <source>
        <dbReference type="ARBA" id="ARBA00022884"/>
    </source>
</evidence>
<dbReference type="PROSITE" id="PS51192">
    <property type="entry name" value="HELICASE_ATP_BIND_1"/>
    <property type="match status" value="1"/>
</dbReference>
<dbReference type="GO" id="GO:0005737">
    <property type="term" value="C:cytoplasm"/>
    <property type="evidence" value="ECO:0007669"/>
    <property type="project" value="TreeGrafter"/>
</dbReference>
<dbReference type="GO" id="GO:0016787">
    <property type="term" value="F:hydrolase activity"/>
    <property type="evidence" value="ECO:0007669"/>
    <property type="project" value="UniProtKB-KW"/>
</dbReference>
<dbReference type="InterPro" id="IPR007502">
    <property type="entry name" value="Helicase-assoc_dom"/>
</dbReference>
<feature type="compositionally biased region" description="Polar residues" evidence="8">
    <location>
        <begin position="389"/>
        <end position="398"/>
    </location>
</feature>
<dbReference type="InterPro" id="IPR014001">
    <property type="entry name" value="Helicase_ATP-bd"/>
</dbReference>
<protein>
    <recommendedName>
        <fullName evidence="1">RNA helicase</fullName>
        <ecNumber evidence="1">3.6.4.13</ecNumber>
    </recommendedName>
</protein>
<feature type="region of interest" description="Disordered" evidence="8">
    <location>
        <begin position="379"/>
        <end position="411"/>
    </location>
</feature>
<dbReference type="CDD" id="cd17917">
    <property type="entry name" value="DEXHc_RHA-like"/>
    <property type="match status" value="1"/>
</dbReference>
<organism evidence="10">
    <name type="scientific">Daphnia magna</name>
    <dbReference type="NCBI Taxonomy" id="35525"/>
    <lineage>
        <taxon>Eukaryota</taxon>
        <taxon>Metazoa</taxon>
        <taxon>Ecdysozoa</taxon>
        <taxon>Arthropoda</taxon>
        <taxon>Crustacea</taxon>
        <taxon>Branchiopoda</taxon>
        <taxon>Diplostraca</taxon>
        <taxon>Cladocera</taxon>
        <taxon>Anomopoda</taxon>
        <taxon>Daphniidae</taxon>
        <taxon>Daphnia</taxon>
    </lineage>
</organism>
<dbReference type="GO" id="GO:0002151">
    <property type="term" value="F:G-quadruplex RNA binding"/>
    <property type="evidence" value="ECO:0007669"/>
    <property type="project" value="TreeGrafter"/>
</dbReference>
<reference evidence="10" key="1">
    <citation type="submission" date="2015-10" db="EMBL/GenBank/DDBJ databases">
        <title>Daphnia magna gene sets from two clonal populations assembled and annotated with EvidentialGene.</title>
        <authorList>
            <person name="Gilbert D."/>
            <person name="Podicheti R."/>
            <person name="Orsini L."/>
            <person name="Colbourne J."/>
            <person name="Pfrender M."/>
        </authorList>
    </citation>
    <scope>NUCLEOTIDE SEQUENCE</scope>
</reference>
<dbReference type="SMART" id="SM00847">
    <property type="entry name" value="HA2"/>
    <property type="match status" value="1"/>
</dbReference>
<sequence>MLFTRNEENDVICLAFVAFVTNIVFAMFRLCFTDVLRTLNNQNVASQRFTLSSLKYYQISFCHTAPAETVVHHGAQGTGRNLHPVQARAIINQTFVSVSHKLKLPSLKPVYTTVPIHGKGNSMWKTVLTLRWPEKLSFEAIGRNKKEAEELVAQQALTVLHDSKIISPSGKLLCELSTHRTLQSTDKLTIINDDATADASGSCIKQEEMAAIEAKFPNFKSTLLNCFMKVSNHMKNANFIARPAFKRVKNGSISDWQASYSLKWPEPKEFSGIGTNRAEAEKLAILSALHWLTENNFLHQNGYPILYSNEELSKMKSAVTSPAIVKLPPALVNELDEILNDFKKIKPLMDEDRMFFERETAAANSLISEDEKMMEEIDEERDVEESVDNIPTSSSNEYGYNKDDESSVDPITGRKVLPLSSAEIEKRSNELFLSAQTRIIEKGGPVIPFLPIAEKREAILDLIEQNRVVVLSGGTGCGKSTQMPQYLLDSYALKHRGTECNIIVTQPRRLAALSLAQTVANYRGEKIGESVGYQVRLNSVLPRHPLGRILFCSTGILLRRLQACPDMSGVSHLIIDEVHERDCLTDFTLVILKDLLQSNPLLKVILMSASLNADLLSRYFDSAPLIHVEGRTFPVQRIFLPEVQSLTRVFGERNNTTNIKPMVDQALVVKLVRYIDINKPSQGSILIFLPGWAEIKSLHSKLKEFYPSDETHWILPVHSRLSQVEQERIFDRPPEGVRKIVLATNIAETSLTINDCVYVIDPGVHKELRYNSQRGSAVMENQWIAKANAQQRAGRAGRVQPGEAFHLYSEEKHEEMERFPQAEILRIPLEKVVMDIKAYNENLKSIDFLSRTLEPPSHRAIRVAIRELESIGALDEHERLTPLGRRIAQFSTHPRLAKSLVFATLFRCLDPVASIVAGLSSAREGWSVESTVDNQRQIIRQAKYRFHPTSDHLALASLMRQFRNQRGRYEVDEFCENFQANVKSLYFLKGVRSLLVDHLKDANLLGDRSHADSIRHPVNQHADNEEMIKAALVMGFGDRILRVRRGKIVKGIIKSNELVILSEKHGPVHIVPDSVNADGKIKSDFMIYFNGIFSTERKAFVVRDTTQISNMTAVLTAGRSFTAGSQLDEVSDSSSASITIDESENLQFACSPRETRLLMELRESLSDTCDFLLRTAGLRQTNELTSVVGKFHGRQVDMLARLLSTKNN</sequence>
<evidence type="ECO:0000256" key="2">
    <source>
        <dbReference type="ARBA" id="ARBA00022741"/>
    </source>
</evidence>
<dbReference type="CDD" id="cd18791">
    <property type="entry name" value="SF2_C_RHA"/>
    <property type="match status" value="1"/>
</dbReference>
<dbReference type="InterPro" id="IPR011545">
    <property type="entry name" value="DEAD/DEAH_box_helicase_dom"/>
</dbReference>
<dbReference type="FunFam" id="3.40.50.300:FF:000526">
    <property type="entry name" value="DExH-box ATP-dependent RNA helicase DExH3"/>
    <property type="match status" value="1"/>
</dbReference>
<dbReference type="GO" id="GO:0005524">
    <property type="term" value="F:ATP binding"/>
    <property type="evidence" value="ECO:0007669"/>
    <property type="project" value="UniProtKB-KW"/>
</dbReference>
<dbReference type="InterPro" id="IPR002464">
    <property type="entry name" value="DNA/RNA_helicase_DEAH_CS"/>
</dbReference>
<keyword evidence="3" id="KW-0378">Hydrolase</keyword>
<keyword evidence="4 10" id="KW-0347">Helicase</keyword>
<dbReference type="CDD" id="cd00048">
    <property type="entry name" value="DSRM_SF"/>
    <property type="match status" value="1"/>
</dbReference>
<dbReference type="GO" id="GO:0003678">
    <property type="term" value="F:DNA helicase activity"/>
    <property type="evidence" value="ECO:0007669"/>
    <property type="project" value="TreeGrafter"/>
</dbReference>
<dbReference type="PROSITE" id="PS00690">
    <property type="entry name" value="DEAH_ATP_HELICASE"/>
    <property type="match status" value="1"/>
</dbReference>
<dbReference type="Gene3D" id="3.30.160.20">
    <property type="match status" value="2"/>
</dbReference>
<dbReference type="InterPro" id="IPR001650">
    <property type="entry name" value="Helicase_C-like"/>
</dbReference>
<dbReference type="Pfam" id="PF00270">
    <property type="entry name" value="DEAD"/>
    <property type="match status" value="1"/>
</dbReference>
<dbReference type="SUPFAM" id="SSF54768">
    <property type="entry name" value="dsRNA-binding domain-like"/>
    <property type="match status" value="1"/>
</dbReference>
<evidence type="ECO:0000256" key="8">
    <source>
        <dbReference type="SAM" id="MobiDB-lite"/>
    </source>
</evidence>
<evidence type="ECO:0000313" key="10">
    <source>
        <dbReference type="EMBL" id="JAI72644.1"/>
    </source>
</evidence>
<keyword evidence="9" id="KW-1133">Transmembrane helix</keyword>
<dbReference type="Pfam" id="PF21010">
    <property type="entry name" value="HA2_C"/>
    <property type="match status" value="1"/>
</dbReference>
<feature type="transmembrane region" description="Helical" evidence="9">
    <location>
        <begin position="12"/>
        <end position="30"/>
    </location>
</feature>
<keyword evidence="6" id="KW-0694">RNA-binding</keyword>
<evidence type="ECO:0000256" key="9">
    <source>
        <dbReference type="SAM" id="Phobius"/>
    </source>
</evidence>
<dbReference type="EMBL" id="GDIP01250757">
    <property type="protein sequence ID" value="JAI72644.1"/>
    <property type="molecule type" value="Transcribed_RNA"/>
</dbReference>
<evidence type="ECO:0000256" key="7">
    <source>
        <dbReference type="ARBA" id="ARBA00060772"/>
    </source>
</evidence>
<keyword evidence="9" id="KW-0812">Transmembrane</keyword>
<evidence type="ECO:0000256" key="5">
    <source>
        <dbReference type="ARBA" id="ARBA00022840"/>
    </source>
</evidence>
<comment type="similarity">
    <text evidence="7">Belongs to the DExH box helicase family.</text>
</comment>
<name>A0A0P5ZV55_9CRUS</name>
<evidence type="ECO:0000256" key="4">
    <source>
        <dbReference type="ARBA" id="ARBA00022806"/>
    </source>
</evidence>